<evidence type="ECO:0000256" key="1">
    <source>
        <dbReference type="ARBA" id="ARBA00004651"/>
    </source>
</evidence>
<dbReference type="InterPro" id="IPR036259">
    <property type="entry name" value="MFS_trans_sf"/>
</dbReference>
<evidence type="ECO:0000256" key="5">
    <source>
        <dbReference type="SAM" id="Phobius"/>
    </source>
</evidence>
<feature type="transmembrane region" description="Helical" evidence="5">
    <location>
        <begin position="105"/>
        <end position="123"/>
    </location>
</feature>
<dbReference type="KEGG" id="asd:AS9A_3760"/>
<dbReference type="Proteomes" id="UP000009235">
    <property type="component" value="Chromosome"/>
</dbReference>
<feature type="transmembrane region" description="Helical" evidence="5">
    <location>
        <begin position="188"/>
        <end position="209"/>
    </location>
</feature>
<feature type="domain" description="Major facilitator superfamily (MFS) profile" evidence="6">
    <location>
        <begin position="39"/>
        <end position="416"/>
    </location>
</feature>
<keyword evidence="4 5" id="KW-0472">Membrane</keyword>
<dbReference type="SUPFAM" id="SSF103473">
    <property type="entry name" value="MFS general substrate transporter"/>
    <property type="match status" value="1"/>
</dbReference>
<dbReference type="PANTHER" id="PTHR23523">
    <property type="match status" value="1"/>
</dbReference>
<gene>
    <name evidence="7" type="ordered locus">AS9A_3760</name>
</gene>
<comment type="subcellular location">
    <subcellularLocation>
        <location evidence="1">Cell membrane</location>
        <topology evidence="1">Multi-pass membrane protein</topology>
    </subcellularLocation>
</comment>
<feature type="transmembrane region" description="Helical" evidence="5">
    <location>
        <begin position="390"/>
        <end position="408"/>
    </location>
</feature>
<proteinExistence type="predicted"/>
<evidence type="ECO:0000313" key="8">
    <source>
        <dbReference type="Proteomes" id="UP000009235"/>
    </source>
</evidence>
<feature type="transmembrane region" description="Helical" evidence="5">
    <location>
        <begin position="362"/>
        <end position="384"/>
    </location>
</feature>
<dbReference type="InterPro" id="IPR020846">
    <property type="entry name" value="MFS_dom"/>
</dbReference>
<dbReference type="eggNOG" id="COG2807">
    <property type="taxonomic scope" value="Bacteria"/>
</dbReference>
<dbReference type="Gene3D" id="1.20.1250.20">
    <property type="entry name" value="MFS general substrate transporter like domains"/>
    <property type="match status" value="1"/>
</dbReference>
<feature type="transmembrane region" description="Helical" evidence="5">
    <location>
        <begin position="159"/>
        <end position="182"/>
    </location>
</feature>
<evidence type="ECO:0000259" key="6">
    <source>
        <dbReference type="PROSITE" id="PS50850"/>
    </source>
</evidence>
<dbReference type="GO" id="GO:0005886">
    <property type="term" value="C:plasma membrane"/>
    <property type="evidence" value="ECO:0007669"/>
    <property type="project" value="UniProtKB-SubCell"/>
</dbReference>
<keyword evidence="8" id="KW-1185">Reference proteome</keyword>
<dbReference type="Pfam" id="PF07690">
    <property type="entry name" value="MFS_1"/>
    <property type="match status" value="1"/>
</dbReference>
<sequence>MPPFVPAEAVASDASRIEVADAAIVRGVREHLWRGRLLVFAGLLLAAFTLRLAVTSLTPLLADIGSAVGFGAVMAGVFGMMPPAMFAVAGLLTPAVMVRIGLERTALLSVVLSTLGLAVRPLAGHVTPMLLLTAIALMGMGIGNVVLPPLVKRYFSDRIALMSTLYISFVQLGTVIPAIMAIPIADAVGWRFSLGMWAVVAAAAVFPWIGLTRRTRAHRAAATQAASADGQVWRSPLGWGLAVMFGMTALMTYTFLTWLPTMLMDFGISRGNAGTLFGIFILSGLVGVLVMPGLTTRMTNPYPLVAGCMSVIVVGMAGLHFAPLHGTIVWIVLLGLGPSTFPMSLTLINLRSRTDAGAAKLSGFAQGFGYALACTGPFGVGVLHELTGGWAVPFAVLAGIVVITLIAARHVCPPRVIEDTWKRPNFTH</sequence>
<dbReference type="PROSITE" id="PS50850">
    <property type="entry name" value="MFS"/>
    <property type="match status" value="1"/>
</dbReference>
<dbReference type="InterPro" id="IPR011701">
    <property type="entry name" value="MFS"/>
</dbReference>
<feature type="transmembrane region" description="Helical" evidence="5">
    <location>
        <begin position="37"/>
        <end position="62"/>
    </location>
</feature>
<organism evidence="7 8">
    <name type="scientific">Hoyosella subflava (strain DSM 45089 / JCM 17490 / NBRC 109087 / DQS3-9A1)</name>
    <name type="common">Amycolicicoccus subflavus</name>
    <dbReference type="NCBI Taxonomy" id="443218"/>
    <lineage>
        <taxon>Bacteria</taxon>
        <taxon>Bacillati</taxon>
        <taxon>Actinomycetota</taxon>
        <taxon>Actinomycetes</taxon>
        <taxon>Mycobacteriales</taxon>
        <taxon>Hoyosellaceae</taxon>
        <taxon>Hoyosella</taxon>
    </lineage>
</organism>
<dbReference type="PANTHER" id="PTHR23523:SF2">
    <property type="entry name" value="2-NITROIMIDAZOLE TRANSPORTER"/>
    <property type="match status" value="1"/>
</dbReference>
<keyword evidence="3 5" id="KW-1133">Transmembrane helix</keyword>
<dbReference type="HOGENOM" id="CLU_038046_0_0_11"/>
<accession>F6EFT4</accession>
<evidence type="ECO:0000256" key="4">
    <source>
        <dbReference type="ARBA" id="ARBA00023136"/>
    </source>
</evidence>
<feature type="transmembrane region" description="Helical" evidence="5">
    <location>
        <begin position="68"/>
        <end position="93"/>
    </location>
</feature>
<protein>
    <submittedName>
        <fullName evidence="7">Major facilitator superfamily MFS_1</fullName>
    </submittedName>
</protein>
<feature type="transmembrane region" description="Helical" evidence="5">
    <location>
        <begin position="302"/>
        <end position="322"/>
    </location>
</feature>
<dbReference type="STRING" id="443218.AS9A_3760"/>
<keyword evidence="2 5" id="KW-0812">Transmembrane</keyword>
<dbReference type="AlphaFoldDB" id="F6EFT4"/>
<feature type="transmembrane region" description="Helical" evidence="5">
    <location>
        <begin position="328"/>
        <end position="350"/>
    </location>
</feature>
<evidence type="ECO:0000256" key="2">
    <source>
        <dbReference type="ARBA" id="ARBA00022692"/>
    </source>
</evidence>
<feature type="transmembrane region" description="Helical" evidence="5">
    <location>
        <begin position="237"/>
        <end position="256"/>
    </location>
</feature>
<evidence type="ECO:0000313" key="7">
    <source>
        <dbReference type="EMBL" id="AEF42198.1"/>
    </source>
</evidence>
<name>F6EFT4_HOYSD</name>
<reference evidence="7 8" key="1">
    <citation type="journal article" date="2011" name="J. Bacteriol.">
        <title>Complete genome sequence of Amycolicicoccus subflavus DQS3-9A1T, an actinomycete isolated from crude oil-polluted soil.</title>
        <authorList>
            <person name="Cai M."/>
            <person name="Chen W.M."/>
            <person name="Nie Y."/>
            <person name="Chi C.Q."/>
            <person name="Wang Y.N."/>
            <person name="Tang Y.Q."/>
            <person name="Li G.Y."/>
            <person name="Wu X.L."/>
        </authorList>
    </citation>
    <scope>NUCLEOTIDE SEQUENCE [LARGE SCALE GENOMIC DNA]</scope>
    <source>
        <strain evidence="8">DSM 45089 / DQS3-9A1</strain>
    </source>
</reference>
<dbReference type="InterPro" id="IPR052524">
    <property type="entry name" value="MFS_Cyanate_Porter"/>
</dbReference>
<dbReference type="GO" id="GO:0022857">
    <property type="term" value="F:transmembrane transporter activity"/>
    <property type="evidence" value="ECO:0007669"/>
    <property type="project" value="InterPro"/>
</dbReference>
<evidence type="ECO:0000256" key="3">
    <source>
        <dbReference type="ARBA" id="ARBA00022989"/>
    </source>
</evidence>
<feature type="transmembrane region" description="Helical" evidence="5">
    <location>
        <begin position="276"/>
        <end position="295"/>
    </location>
</feature>
<dbReference type="EMBL" id="CP002786">
    <property type="protein sequence ID" value="AEF42198.1"/>
    <property type="molecule type" value="Genomic_DNA"/>
</dbReference>
<feature type="transmembrane region" description="Helical" evidence="5">
    <location>
        <begin position="129"/>
        <end position="147"/>
    </location>
</feature>